<accession>A0AAD8EKS4</accession>
<dbReference type="EMBL" id="JASPKZ010003438">
    <property type="protein sequence ID" value="KAJ9593459.1"/>
    <property type="molecule type" value="Genomic_DNA"/>
</dbReference>
<evidence type="ECO:0000256" key="1">
    <source>
        <dbReference type="SAM" id="MobiDB-lite"/>
    </source>
</evidence>
<dbReference type="PANTHER" id="PTHR14557:SF5">
    <property type="entry name" value="UBIQUITIN-LIKE DOMAIN-CONTAINING PROTEIN"/>
    <property type="match status" value="1"/>
</dbReference>
<dbReference type="InterPro" id="IPR040352">
    <property type="entry name" value="TMUB1/2"/>
</dbReference>
<feature type="compositionally biased region" description="Low complexity" evidence="1">
    <location>
        <begin position="55"/>
        <end position="68"/>
    </location>
</feature>
<organism evidence="4 5">
    <name type="scientific">Diploptera punctata</name>
    <name type="common">Pacific beetle cockroach</name>
    <dbReference type="NCBI Taxonomy" id="6984"/>
    <lineage>
        <taxon>Eukaryota</taxon>
        <taxon>Metazoa</taxon>
        <taxon>Ecdysozoa</taxon>
        <taxon>Arthropoda</taxon>
        <taxon>Hexapoda</taxon>
        <taxon>Insecta</taxon>
        <taxon>Pterygota</taxon>
        <taxon>Neoptera</taxon>
        <taxon>Polyneoptera</taxon>
        <taxon>Dictyoptera</taxon>
        <taxon>Blattodea</taxon>
        <taxon>Blaberoidea</taxon>
        <taxon>Blaberidae</taxon>
        <taxon>Diplopterinae</taxon>
        <taxon>Diploptera</taxon>
    </lineage>
</organism>
<feature type="compositionally biased region" description="Polar residues" evidence="1">
    <location>
        <begin position="131"/>
        <end position="150"/>
    </location>
</feature>
<dbReference type="GO" id="GO:0036503">
    <property type="term" value="P:ERAD pathway"/>
    <property type="evidence" value="ECO:0007669"/>
    <property type="project" value="InterPro"/>
</dbReference>
<keyword evidence="2" id="KW-0472">Membrane</keyword>
<protein>
    <recommendedName>
        <fullName evidence="3">Ubiquitin-like domain-containing protein</fullName>
    </recommendedName>
</protein>
<dbReference type="Pfam" id="PF00240">
    <property type="entry name" value="ubiquitin"/>
    <property type="match status" value="1"/>
</dbReference>
<feature type="domain" description="Ubiquitin-like" evidence="3">
    <location>
        <begin position="215"/>
        <end position="291"/>
    </location>
</feature>
<dbReference type="CDD" id="cd17057">
    <property type="entry name" value="Ubl_TMUB1_like"/>
    <property type="match status" value="1"/>
</dbReference>
<dbReference type="InterPro" id="IPR029071">
    <property type="entry name" value="Ubiquitin-like_domsf"/>
</dbReference>
<dbReference type="AlphaFoldDB" id="A0AAD8EKS4"/>
<dbReference type="Gene3D" id="3.10.20.90">
    <property type="entry name" value="Phosphatidylinositol 3-kinase Catalytic Subunit, Chain A, domain 1"/>
    <property type="match status" value="1"/>
</dbReference>
<reference evidence="4" key="2">
    <citation type="submission" date="2023-05" db="EMBL/GenBank/DDBJ databases">
        <authorList>
            <person name="Fouks B."/>
        </authorList>
    </citation>
    <scope>NUCLEOTIDE SEQUENCE</scope>
    <source>
        <strain evidence="4">Stay&amp;Tobe</strain>
        <tissue evidence="4">Testes</tissue>
    </source>
</reference>
<name>A0AAD8EKS4_DIPPU</name>
<dbReference type="PANTHER" id="PTHR14557">
    <property type="entry name" value="PROTEIN C7ORF21"/>
    <property type="match status" value="1"/>
</dbReference>
<evidence type="ECO:0000259" key="3">
    <source>
        <dbReference type="PROSITE" id="PS50053"/>
    </source>
</evidence>
<sequence>MTLIEGVGDEVTHFFLLVMFILVGAIAWWSTSIADQPLIRTVLILERRSRHRVTTEPTSTPPSTTTTSIENSIDTGQLEATDSGRSSQQELDAGATCQICDKESSTLSSTSTSTGVEQSSDSGETSSTDSCTRVENLTENGNSPNIQLLNDPESNILRNRRLAFFQNRRVTLLESETVPNSVSYENVEISNSLSQATEEDIPTSMNDNSPSAGSIRIRLKYLNDDQKLVEGKLQEQLGDFKRRHFSLELSGDKLVRLIFNGQVLQSDNETLQGYGLFDNCVVHCLVHQQYSGSTNQAGSTENHDSAANSNLGDAAHRDWDLGSVLFASLSLLLGLAWYCRYQYAQLFNATTTVALVGLTGILTVSLVGIYLPDHDGLRH</sequence>
<keyword evidence="5" id="KW-1185">Reference proteome</keyword>
<dbReference type="InterPro" id="IPR000626">
    <property type="entry name" value="Ubiquitin-like_dom"/>
</dbReference>
<dbReference type="Proteomes" id="UP001233999">
    <property type="component" value="Unassembled WGS sequence"/>
</dbReference>
<dbReference type="PROSITE" id="PS50053">
    <property type="entry name" value="UBIQUITIN_2"/>
    <property type="match status" value="1"/>
</dbReference>
<feature type="compositionally biased region" description="Low complexity" evidence="1">
    <location>
        <begin position="105"/>
        <end position="130"/>
    </location>
</feature>
<feature type="region of interest" description="Disordered" evidence="1">
    <location>
        <begin position="50"/>
        <end position="73"/>
    </location>
</feature>
<dbReference type="SMART" id="SM00213">
    <property type="entry name" value="UBQ"/>
    <property type="match status" value="1"/>
</dbReference>
<evidence type="ECO:0000313" key="5">
    <source>
        <dbReference type="Proteomes" id="UP001233999"/>
    </source>
</evidence>
<proteinExistence type="predicted"/>
<feature type="region of interest" description="Disordered" evidence="1">
    <location>
        <begin position="104"/>
        <end position="150"/>
    </location>
</feature>
<evidence type="ECO:0000256" key="2">
    <source>
        <dbReference type="SAM" id="Phobius"/>
    </source>
</evidence>
<dbReference type="SUPFAM" id="SSF54236">
    <property type="entry name" value="Ubiquitin-like"/>
    <property type="match status" value="1"/>
</dbReference>
<keyword evidence="2" id="KW-1133">Transmembrane helix</keyword>
<gene>
    <name evidence="4" type="ORF">L9F63_014988</name>
</gene>
<keyword evidence="2" id="KW-0812">Transmembrane</keyword>
<feature type="transmembrane region" description="Helical" evidence="2">
    <location>
        <begin position="319"/>
        <end position="339"/>
    </location>
</feature>
<reference evidence="4" key="1">
    <citation type="journal article" date="2023" name="IScience">
        <title>Live-bearing cockroach genome reveals convergent evolutionary mechanisms linked to viviparity in insects and beyond.</title>
        <authorList>
            <person name="Fouks B."/>
            <person name="Harrison M.C."/>
            <person name="Mikhailova A.A."/>
            <person name="Marchal E."/>
            <person name="English S."/>
            <person name="Carruthers M."/>
            <person name="Jennings E.C."/>
            <person name="Chiamaka E.L."/>
            <person name="Frigard R.A."/>
            <person name="Pippel M."/>
            <person name="Attardo G.M."/>
            <person name="Benoit J.B."/>
            <person name="Bornberg-Bauer E."/>
            <person name="Tobe S.S."/>
        </authorList>
    </citation>
    <scope>NUCLEOTIDE SEQUENCE</scope>
    <source>
        <strain evidence="4">Stay&amp;Tobe</strain>
    </source>
</reference>
<feature type="transmembrane region" description="Helical" evidence="2">
    <location>
        <begin position="12"/>
        <end position="30"/>
    </location>
</feature>
<evidence type="ECO:0000313" key="4">
    <source>
        <dbReference type="EMBL" id="KAJ9593459.1"/>
    </source>
</evidence>
<feature type="transmembrane region" description="Helical" evidence="2">
    <location>
        <begin position="346"/>
        <end position="371"/>
    </location>
</feature>
<comment type="caution">
    <text evidence="4">The sequence shown here is derived from an EMBL/GenBank/DDBJ whole genome shotgun (WGS) entry which is preliminary data.</text>
</comment>